<protein>
    <submittedName>
        <fullName evidence="1">Zinc knuckle CX2CX4HX4C containing protein</fullName>
    </submittedName>
</protein>
<reference evidence="1" key="1">
    <citation type="journal article" date="2022" name="Int. J. Mol. Sci.">
        <title>Draft Genome of Tanacetum Coccineum: Genomic Comparison of Closely Related Tanacetum-Family Plants.</title>
        <authorList>
            <person name="Yamashiro T."/>
            <person name="Shiraishi A."/>
            <person name="Nakayama K."/>
            <person name="Satake H."/>
        </authorList>
    </citation>
    <scope>NUCLEOTIDE SEQUENCE</scope>
</reference>
<dbReference type="EMBL" id="BQNB010014093">
    <property type="protein sequence ID" value="GJT23915.1"/>
    <property type="molecule type" value="Genomic_DNA"/>
</dbReference>
<sequence length="488" mass="55883">MVRDSSNILHEGKAGAFVNHYENFLGIEDSTTPLLNQYLFTHVLDHHKAEFMVKDVTDSEIKDAIFSMGYDKAPGPDGFTSAFFKKAWDIVGVDVTCVICDFFVNGKLLKEINHTIISLVPKVSTPAKINDYRPISCCNDIEQYFAYPRVNAYYHMRRGPPRCAFKVDIQKAYDTIDWAFLKSILIGFGFHHKMVDWIMTCVSTTSYSQRVYDYEGLEEFKNVSGLVSNIPKSTAFFCNVPNALKASILNSMPFEEGSLLVRGRWGWRELLQIHPLVCPFIWNKINNGKYTNIWFDKWHDLFPIRRMLTVRDITRSGFGLSDSVSDLLDNGNWRWPPDWLDRFSGLSFIPFPNLSVDDDVLLCRDLEGNLRPFSVWFQIRGLSGMDQIAPLFYDISAYLIPTSKGKSVASIISRLLLVAASYYIWIERNSRLFKKKASIVPQIVQVITSMVHLKLVSFKFKKVSGRSRMILDQWKIPSCCMVHEGSSG</sequence>
<evidence type="ECO:0000313" key="2">
    <source>
        <dbReference type="Proteomes" id="UP001151760"/>
    </source>
</evidence>
<name>A0ABQ5CAH0_9ASTR</name>
<accession>A0ABQ5CAH0</accession>
<dbReference type="Proteomes" id="UP001151760">
    <property type="component" value="Unassembled WGS sequence"/>
</dbReference>
<keyword evidence="2" id="KW-1185">Reference proteome</keyword>
<evidence type="ECO:0000313" key="1">
    <source>
        <dbReference type="EMBL" id="GJT23915.1"/>
    </source>
</evidence>
<organism evidence="1 2">
    <name type="scientific">Tanacetum coccineum</name>
    <dbReference type="NCBI Taxonomy" id="301880"/>
    <lineage>
        <taxon>Eukaryota</taxon>
        <taxon>Viridiplantae</taxon>
        <taxon>Streptophyta</taxon>
        <taxon>Embryophyta</taxon>
        <taxon>Tracheophyta</taxon>
        <taxon>Spermatophyta</taxon>
        <taxon>Magnoliopsida</taxon>
        <taxon>eudicotyledons</taxon>
        <taxon>Gunneridae</taxon>
        <taxon>Pentapetalae</taxon>
        <taxon>asterids</taxon>
        <taxon>campanulids</taxon>
        <taxon>Asterales</taxon>
        <taxon>Asteraceae</taxon>
        <taxon>Asteroideae</taxon>
        <taxon>Anthemideae</taxon>
        <taxon>Anthemidinae</taxon>
        <taxon>Tanacetum</taxon>
    </lineage>
</organism>
<gene>
    <name evidence="1" type="ORF">Tco_0893852</name>
</gene>
<dbReference type="PANTHER" id="PTHR33116:SF78">
    <property type="entry name" value="OS12G0587133 PROTEIN"/>
    <property type="match status" value="1"/>
</dbReference>
<dbReference type="PANTHER" id="PTHR33116">
    <property type="entry name" value="REVERSE TRANSCRIPTASE ZINC-BINDING DOMAIN-CONTAINING PROTEIN-RELATED-RELATED"/>
    <property type="match status" value="1"/>
</dbReference>
<reference evidence="1" key="2">
    <citation type="submission" date="2022-01" db="EMBL/GenBank/DDBJ databases">
        <authorList>
            <person name="Yamashiro T."/>
            <person name="Shiraishi A."/>
            <person name="Satake H."/>
            <person name="Nakayama K."/>
        </authorList>
    </citation>
    <scope>NUCLEOTIDE SEQUENCE</scope>
</reference>
<comment type="caution">
    <text evidence="1">The sequence shown here is derived from an EMBL/GenBank/DDBJ whole genome shotgun (WGS) entry which is preliminary data.</text>
</comment>
<proteinExistence type="predicted"/>